<dbReference type="EMBL" id="JBIRGH010000007">
    <property type="protein sequence ID" value="MFH8585678.1"/>
    <property type="molecule type" value="Genomic_DNA"/>
</dbReference>
<evidence type="ECO:0000313" key="3">
    <source>
        <dbReference type="EMBL" id="MFH8585678.1"/>
    </source>
</evidence>
<evidence type="ECO:0000256" key="2">
    <source>
        <dbReference type="SAM" id="SignalP"/>
    </source>
</evidence>
<comment type="caution">
    <text evidence="3">The sequence shown here is derived from an EMBL/GenBank/DDBJ whole genome shotgun (WGS) entry which is preliminary data.</text>
</comment>
<keyword evidence="4" id="KW-1185">Reference proteome</keyword>
<proteinExistence type="predicted"/>
<evidence type="ECO:0000313" key="4">
    <source>
        <dbReference type="Proteomes" id="UP001610990"/>
    </source>
</evidence>
<name>A0ABW7REQ6_9ACTN</name>
<evidence type="ECO:0000256" key="1">
    <source>
        <dbReference type="SAM" id="MobiDB-lite"/>
    </source>
</evidence>
<reference evidence="3 4" key="1">
    <citation type="submission" date="2024-10" db="EMBL/GenBank/DDBJ databases">
        <title>The Natural Products Discovery Center: Release of the First 8490 Sequenced Strains for Exploring Actinobacteria Biosynthetic Diversity.</title>
        <authorList>
            <person name="Kalkreuter E."/>
            <person name="Kautsar S.A."/>
            <person name="Yang D."/>
            <person name="Bader C.D."/>
            <person name="Teijaro C.N."/>
            <person name="Fluegel L."/>
            <person name="Davis C.M."/>
            <person name="Simpson J.R."/>
            <person name="Lauterbach L."/>
            <person name="Steele A.D."/>
            <person name="Gui C."/>
            <person name="Meng S."/>
            <person name="Li G."/>
            <person name="Viehrig K."/>
            <person name="Ye F."/>
            <person name="Su P."/>
            <person name="Kiefer A.F."/>
            <person name="Nichols A."/>
            <person name="Cepeda A.J."/>
            <person name="Yan W."/>
            <person name="Fan B."/>
            <person name="Jiang Y."/>
            <person name="Adhikari A."/>
            <person name="Zheng C.-J."/>
            <person name="Schuster L."/>
            <person name="Cowan T.M."/>
            <person name="Smanski M.J."/>
            <person name="Chevrette M.G."/>
            <person name="De Carvalho L.P.S."/>
            <person name="Shen B."/>
        </authorList>
    </citation>
    <scope>NUCLEOTIDE SEQUENCE [LARGE SCALE GENOMIC DNA]</scope>
    <source>
        <strain evidence="3 4">NPDC018013</strain>
    </source>
</reference>
<dbReference type="Proteomes" id="UP001610990">
    <property type="component" value="Unassembled WGS sequence"/>
</dbReference>
<keyword evidence="2" id="KW-0732">Signal</keyword>
<sequence>MSGQRAGRRRPSRAGVAGCAALLFALLAQLAGCAPPAPSSADRFPDVQRMLDARARAVRDRDAAAFLDTTDPRATGYRARQREMFGNLAAVPLADWRYDLVATGAFPLPDGGSGERLAARVRLRYRLKGFDTAPVSSVQYLTLTARDGRWRISSDTDGAAAGRTGTRQLWDQGPVHLVRGRHTLVLGTAADPARLRDLADRADAAVPAVRAAWRGEWPGQVVVEAPDSVGGMAQLLGSDDPSGYTGIAAVTTTEAGTAAAAPADRVIVNPDAYDELNDLGRTVVLTHETTHVATRTATTAATPLWLSEGFADWVAYRGSRRAPAVAAPELSRAVAAGQLPGRLPADGDFGFKGGADRLARAYEGGWLACRMIADKWGEAKLMPFYREAGKSGGGQGNAGPPASAEPSASVAPSAGAGTGTPSGPAVSGAPGPSGTSSGTTEDDGQSVREARLDQAMRAQLGVGLAEFTRQWRAYVKGELH</sequence>
<feature type="chain" id="PRO_5046795247" description="Lipoprotein" evidence="2">
    <location>
        <begin position="31"/>
        <end position="480"/>
    </location>
</feature>
<feature type="region of interest" description="Disordered" evidence="1">
    <location>
        <begin position="390"/>
        <end position="449"/>
    </location>
</feature>
<evidence type="ECO:0008006" key="5">
    <source>
        <dbReference type="Google" id="ProtNLM"/>
    </source>
</evidence>
<protein>
    <recommendedName>
        <fullName evidence="5">Lipoprotein</fullName>
    </recommendedName>
</protein>
<feature type="signal peptide" evidence="2">
    <location>
        <begin position="1"/>
        <end position="30"/>
    </location>
</feature>
<dbReference type="RefSeq" id="WP_397672686.1">
    <property type="nucleotide sequence ID" value="NZ_JBIRGH010000007.1"/>
</dbReference>
<feature type="compositionally biased region" description="Low complexity" evidence="1">
    <location>
        <begin position="398"/>
        <end position="439"/>
    </location>
</feature>
<organism evidence="3 4">
    <name type="scientific">Streptomyces celluloflavus</name>
    <dbReference type="NCBI Taxonomy" id="58344"/>
    <lineage>
        <taxon>Bacteria</taxon>
        <taxon>Bacillati</taxon>
        <taxon>Actinomycetota</taxon>
        <taxon>Actinomycetes</taxon>
        <taxon>Kitasatosporales</taxon>
        <taxon>Streptomycetaceae</taxon>
        <taxon>Streptomyces</taxon>
    </lineage>
</organism>
<gene>
    <name evidence="3" type="ORF">ACH4GP_14880</name>
</gene>
<accession>A0ABW7REQ6</accession>